<evidence type="ECO:0000256" key="7">
    <source>
        <dbReference type="ARBA" id="ARBA00083669"/>
    </source>
</evidence>
<dbReference type="EMBL" id="CM007384">
    <property type="protein sequence ID" value="ONK72828.1"/>
    <property type="molecule type" value="Genomic_DNA"/>
</dbReference>
<gene>
    <name evidence="10" type="ORF">A4U43_C04F23650</name>
</gene>
<evidence type="ECO:0000259" key="8">
    <source>
        <dbReference type="Pfam" id="PF21237"/>
    </source>
</evidence>
<dbReference type="OrthoDB" id="271937at2759"/>
<comment type="similarity">
    <text evidence="1">Belongs to the pseudouridine synthase Pus10 family.</text>
</comment>
<dbReference type="GO" id="GO:0009507">
    <property type="term" value="C:chloroplast"/>
    <property type="evidence" value="ECO:0007669"/>
    <property type="project" value="EnsemblPlants"/>
</dbReference>
<dbReference type="InterPro" id="IPR020103">
    <property type="entry name" value="PsdUridine_synth_cat_dom_sf"/>
</dbReference>
<dbReference type="FunFam" id="3.30.70.2510:FF:000001">
    <property type="entry name" value="tRNA pseudouridine synthase Pus10"/>
    <property type="match status" value="1"/>
</dbReference>
<sequence length="539" mass="60859">MTSEIIDREARNIFNLAAISLPPPHAVNDLLSIGVCVRCIFRSFGAHGSVYSCSSLTAPMLLSFLREEKGFHSDSSENGIDFDNDDSYCCVCLGILQLASDSDREMGKCEEKASVGGFVERVGEVIRRENHQIDGFSLEISIPPVIAANERALRLYLKKKYDCEEWFKDKFPSEQITVKDALRLLITSALEKHLDAKSGANEFRIRFMYTHSESSAKLQCLLANGHGCKRRKIEATVGIVVDLNGRTRKDSNAVCSESDAAILRALSSLQDHMFIEQFMLPPQKVSKPCQLTTTCHRMPIYIGGRYLKLSRKVSQSRWIIDDERMGEASVEEIIGDNALAICKGDSYKFHAAGREDIDVRMLGSGRPFLVEVLNARCMPSTVDVQQVADTINNSPERYVTVRNLKVLGSEIWTLMREGEAEKQKQYSALVWTSRPLTEEDLDHISSIENMEILQRTPIRVLHRRSPLERKRIIHWMRVEKIAGSCQYFLLHLCAQAGTYIKEFVHGDLGRTHPSIGFILGCRAEILQLDVTDVKMDFFD</sequence>
<dbReference type="Pfam" id="PF21237">
    <property type="entry name" value="Pus10_N_euk"/>
    <property type="match status" value="1"/>
</dbReference>
<reference evidence="11" key="1">
    <citation type="journal article" date="2017" name="Nat. Commun.">
        <title>The asparagus genome sheds light on the origin and evolution of a young Y chromosome.</title>
        <authorList>
            <person name="Harkess A."/>
            <person name="Zhou J."/>
            <person name="Xu C."/>
            <person name="Bowers J.E."/>
            <person name="Van der Hulst R."/>
            <person name="Ayyampalayam S."/>
            <person name="Mercati F."/>
            <person name="Riccardi P."/>
            <person name="McKain M.R."/>
            <person name="Kakrana A."/>
            <person name="Tang H."/>
            <person name="Ray J."/>
            <person name="Groenendijk J."/>
            <person name="Arikit S."/>
            <person name="Mathioni S.M."/>
            <person name="Nakano M."/>
            <person name="Shan H."/>
            <person name="Telgmann-Rauber A."/>
            <person name="Kanno A."/>
            <person name="Yue Z."/>
            <person name="Chen H."/>
            <person name="Li W."/>
            <person name="Chen Y."/>
            <person name="Xu X."/>
            <person name="Zhang Y."/>
            <person name="Luo S."/>
            <person name="Chen H."/>
            <person name="Gao J."/>
            <person name="Mao Z."/>
            <person name="Pires J.C."/>
            <person name="Luo M."/>
            <person name="Kudrna D."/>
            <person name="Wing R.A."/>
            <person name="Meyers B.C."/>
            <person name="Yi K."/>
            <person name="Kong H."/>
            <person name="Lavrijsen P."/>
            <person name="Sunseri F."/>
            <person name="Falavigna A."/>
            <person name="Ye Y."/>
            <person name="Leebens-Mack J.H."/>
            <person name="Chen G."/>
        </authorList>
    </citation>
    <scope>NUCLEOTIDE SEQUENCE [LARGE SCALE GENOMIC DNA]</scope>
    <source>
        <strain evidence="11">cv. DH0086</strain>
    </source>
</reference>
<keyword evidence="3" id="KW-0819">tRNA processing</keyword>
<accession>A0A5P1F386</accession>
<dbReference type="Gramene" id="ONK72828">
    <property type="protein sequence ID" value="ONK72828"/>
    <property type="gene ID" value="A4U43_C04F23650"/>
</dbReference>
<proteinExistence type="inferred from homology"/>
<dbReference type="Pfam" id="PF21238">
    <property type="entry name" value="Pus10_C"/>
    <property type="match status" value="1"/>
</dbReference>
<dbReference type="Gene3D" id="3.30.70.3190">
    <property type="match status" value="1"/>
</dbReference>
<dbReference type="InterPro" id="IPR039894">
    <property type="entry name" value="Pus10-like"/>
</dbReference>
<keyword evidence="11" id="KW-1185">Reference proteome</keyword>
<dbReference type="AlphaFoldDB" id="A0A5P1F386"/>
<keyword evidence="4" id="KW-0413">Isomerase</keyword>
<name>A0A5P1F386_ASPOF</name>
<dbReference type="GO" id="GO:0160148">
    <property type="term" value="F:tRNA pseudouridine(55) synthase activity"/>
    <property type="evidence" value="ECO:0007669"/>
    <property type="project" value="UniProtKB-EC"/>
</dbReference>
<protein>
    <recommendedName>
        <fullName evidence="2">tRNA pseudouridine(55) synthase</fullName>
        <ecNumber evidence="2">5.4.99.25</ecNumber>
    </recommendedName>
    <alternativeName>
        <fullName evidence="7">tRNA pseudouridine 55 synthase</fullName>
    </alternativeName>
    <alternativeName>
        <fullName evidence="5">tRNA pseudouridylate synthase</fullName>
    </alternativeName>
    <alternativeName>
        <fullName evidence="6">tRNA-uridine isomerase</fullName>
    </alternativeName>
</protein>
<evidence type="ECO:0000256" key="5">
    <source>
        <dbReference type="ARBA" id="ARBA00075270"/>
    </source>
</evidence>
<dbReference type="InterPro" id="IPR048741">
    <property type="entry name" value="Pus10-like_C"/>
</dbReference>
<evidence type="ECO:0000259" key="9">
    <source>
        <dbReference type="Pfam" id="PF21238"/>
    </source>
</evidence>
<dbReference type="FunFam" id="3.30.70.3190:FF:000001">
    <property type="entry name" value="tRNA pseudouridine synthase Pus10"/>
    <property type="match status" value="1"/>
</dbReference>
<dbReference type="SUPFAM" id="SSF55120">
    <property type="entry name" value="Pseudouridine synthase"/>
    <property type="match status" value="1"/>
</dbReference>
<dbReference type="NCBIfam" id="TIGR01213">
    <property type="entry name" value="pseudo_Pus10arc"/>
    <property type="match status" value="1"/>
</dbReference>
<dbReference type="PANTHER" id="PTHR21568">
    <property type="entry name" value="TRNA PSEUDOURIDINE SYNTHASE PUS10"/>
    <property type="match status" value="1"/>
</dbReference>
<evidence type="ECO:0000313" key="10">
    <source>
        <dbReference type="EMBL" id="ONK72828.1"/>
    </source>
</evidence>
<dbReference type="EC" id="5.4.99.25" evidence="2"/>
<dbReference type="Proteomes" id="UP000243459">
    <property type="component" value="Chromosome 4"/>
</dbReference>
<evidence type="ECO:0000256" key="6">
    <source>
        <dbReference type="ARBA" id="ARBA00079393"/>
    </source>
</evidence>
<evidence type="ECO:0000256" key="3">
    <source>
        <dbReference type="ARBA" id="ARBA00022694"/>
    </source>
</evidence>
<dbReference type="InterPro" id="IPR048742">
    <property type="entry name" value="Pus10_N_euk"/>
</dbReference>
<dbReference type="PANTHER" id="PTHR21568:SF0">
    <property type="entry name" value="TRNA PSEUDOURIDINE SYNTHASE PUS10"/>
    <property type="match status" value="1"/>
</dbReference>
<dbReference type="Gene3D" id="3.30.70.2510">
    <property type="match status" value="1"/>
</dbReference>
<dbReference type="OMA" id="LVISCQR"/>
<evidence type="ECO:0000313" key="11">
    <source>
        <dbReference type="Proteomes" id="UP000243459"/>
    </source>
</evidence>
<evidence type="ECO:0000256" key="4">
    <source>
        <dbReference type="ARBA" id="ARBA00023235"/>
    </source>
</evidence>
<organism evidence="10 11">
    <name type="scientific">Asparagus officinalis</name>
    <name type="common">Garden asparagus</name>
    <dbReference type="NCBI Taxonomy" id="4686"/>
    <lineage>
        <taxon>Eukaryota</taxon>
        <taxon>Viridiplantae</taxon>
        <taxon>Streptophyta</taxon>
        <taxon>Embryophyta</taxon>
        <taxon>Tracheophyta</taxon>
        <taxon>Spermatophyta</taxon>
        <taxon>Magnoliopsida</taxon>
        <taxon>Liliopsida</taxon>
        <taxon>Asparagales</taxon>
        <taxon>Asparagaceae</taxon>
        <taxon>Asparagoideae</taxon>
        <taxon>Asparagus</taxon>
    </lineage>
</organism>
<dbReference type="GO" id="GO:0003723">
    <property type="term" value="F:RNA binding"/>
    <property type="evidence" value="ECO:0007669"/>
    <property type="project" value="InterPro"/>
</dbReference>
<feature type="domain" description="Pus10 N-terminal eukaryotes" evidence="8">
    <location>
        <begin position="89"/>
        <end position="291"/>
    </location>
</feature>
<feature type="domain" description="Pus10-like C-terminal" evidence="9">
    <location>
        <begin position="301"/>
        <end position="533"/>
    </location>
</feature>
<evidence type="ECO:0000256" key="2">
    <source>
        <dbReference type="ARBA" id="ARBA00012787"/>
    </source>
</evidence>
<evidence type="ECO:0000256" key="1">
    <source>
        <dbReference type="ARBA" id="ARBA00009652"/>
    </source>
</evidence>
<dbReference type="GO" id="GO:0031119">
    <property type="term" value="P:tRNA pseudouridine synthesis"/>
    <property type="evidence" value="ECO:0007669"/>
    <property type="project" value="TreeGrafter"/>
</dbReference>